<dbReference type="Gene3D" id="1.25.50.20">
    <property type="match status" value="1"/>
</dbReference>
<feature type="active site" description="Proton acceptor" evidence="7">
    <location>
        <position position="414"/>
    </location>
</feature>
<dbReference type="Proteomes" id="UP000659654">
    <property type="component" value="Unassembled WGS sequence"/>
</dbReference>
<dbReference type="Pfam" id="PF11838">
    <property type="entry name" value="ERAP1_C"/>
    <property type="match status" value="1"/>
</dbReference>
<reference evidence="15" key="2">
    <citation type="submission" date="2020-08" db="EMBL/GenBank/DDBJ databases">
        <authorList>
            <person name="Kikuchi T."/>
        </authorList>
    </citation>
    <scope>NUCLEOTIDE SEQUENCE</scope>
    <source>
        <strain evidence="14">Ka4C1</strain>
    </source>
</reference>
<evidence type="ECO:0000256" key="4">
    <source>
        <dbReference type="ARBA" id="ARBA00022801"/>
    </source>
</evidence>
<keyword evidence="10" id="KW-0812">Transmembrane</keyword>
<dbReference type="AlphaFoldDB" id="A0A1I7RSE9"/>
<dbReference type="Proteomes" id="UP000095284">
    <property type="component" value="Unplaced"/>
</dbReference>
<dbReference type="WBParaSite" id="BXY_0365300.1">
    <property type="protein sequence ID" value="BXY_0365300.1"/>
    <property type="gene ID" value="BXY_0365300"/>
</dbReference>
<dbReference type="EMBL" id="CAJFCV020000005">
    <property type="protein sequence ID" value="CAG9123002.1"/>
    <property type="molecule type" value="Genomic_DNA"/>
</dbReference>
<keyword evidence="3 8" id="KW-0479">Metal-binding</keyword>
<feature type="domain" description="Aminopeptidase N-like N-terminal" evidence="13">
    <location>
        <begin position="103"/>
        <end position="306"/>
    </location>
</feature>
<dbReference type="EC" id="3.4.11.-" evidence="10"/>
<evidence type="ECO:0000256" key="3">
    <source>
        <dbReference type="ARBA" id="ARBA00022723"/>
    </source>
</evidence>
<proteinExistence type="inferred from homology"/>
<keyword evidence="2 10" id="KW-0645">Protease</keyword>
<dbReference type="GO" id="GO:0042277">
    <property type="term" value="F:peptide binding"/>
    <property type="evidence" value="ECO:0007669"/>
    <property type="project" value="TreeGrafter"/>
</dbReference>
<keyword evidence="17" id="KW-1185">Reference proteome</keyword>
<dbReference type="Proteomes" id="UP000582659">
    <property type="component" value="Unassembled WGS sequence"/>
</dbReference>
<dbReference type="SUPFAM" id="SSF63737">
    <property type="entry name" value="Leukotriene A4 hydrolase N-terminal domain"/>
    <property type="match status" value="1"/>
</dbReference>
<evidence type="ECO:0000259" key="13">
    <source>
        <dbReference type="Pfam" id="PF17900"/>
    </source>
</evidence>
<keyword evidence="10" id="KW-0472">Membrane</keyword>
<dbReference type="EMBL" id="CAJFDI010000005">
    <property type="protein sequence ID" value="CAD5231699.1"/>
    <property type="molecule type" value="Genomic_DNA"/>
</dbReference>
<evidence type="ECO:0000256" key="5">
    <source>
        <dbReference type="ARBA" id="ARBA00022833"/>
    </source>
</evidence>
<dbReference type="InterPro" id="IPR045357">
    <property type="entry name" value="Aminopeptidase_N-like_N"/>
</dbReference>
<feature type="site" description="Transition state stabilizer" evidence="9">
    <location>
        <position position="498"/>
    </location>
</feature>
<dbReference type="Pfam" id="PF17900">
    <property type="entry name" value="Peptidase_M1_N"/>
    <property type="match status" value="1"/>
</dbReference>
<dbReference type="InterPro" id="IPR042097">
    <property type="entry name" value="Aminopeptidase_N-like_N_sf"/>
</dbReference>
<dbReference type="GO" id="GO:0005615">
    <property type="term" value="C:extracellular space"/>
    <property type="evidence" value="ECO:0007669"/>
    <property type="project" value="TreeGrafter"/>
</dbReference>
<dbReference type="Pfam" id="PF01433">
    <property type="entry name" value="Peptidase_M1"/>
    <property type="match status" value="1"/>
</dbReference>
<dbReference type="InterPro" id="IPR050344">
    <property type="entry name" value="Peptidase_M1_aminopeptidases"/>
</dbReference>
<dbReference type="InterPro" id="IPR034016">
    <property type="entry name" value="M1_APN-typ"/>
</dbReference>
<dbReference type="OrthoDB" id="6337587at2759"/>
<sequence length="970" mass="112096">MRTCARGPGGYADPLLSAFMQFPDRLCLLISVFRFPPLIGPAMNSVTKPVRHRRADLLLLCSFGLISMVLSSSLVLLFHIFGNQVWPFYDQPPPFRLPNSMAPYFYDLNLKLYPILDAEHDFGEHNNTIHGQMDVHFKCHESTSILILNAYDLVISQDLMIRDLDEIELIQVMGVKYYSVNRQIVLFLRKPLSKGHKYGLLMNYVAKIGDEGLKNKDERTKVGAFTSPLDTNEIEKVLVTHFQFFEASRVFPCFDEPDKKANFNLNLIYPATYNALANMPALRTHFINRQWAHTEFEMTPLMSPYLFGFYIGKFGILETEENGIIIRFNARNDTLEKIRPARDIAVKAVSYFQKYFGIKFPLPKLDFIVVGTLAVAGMENWGIVTVRDSEVIFDYGVSDDDRMIQRTAELITHEVCHQWFGNIVGPKSWDDFWFFEAMTAYASSKAIPQIMEDQYFETLFEFRDKEMSLDVNEYADVSIRTKIDRPLLHKDLGRPIYYQQGHCVVKMLEDIVGEEVMRASFQEFLRKYSYGSATSKDFFRIIDEILELEGHYLYEIGLKTSEFVESWASNRGLPLISVNLLNETHSVVSQSVYNPIRANDGKAEKAKWHVPIFYTSNGKEKLRLLKNGEPVIIGAKTISHKVLYPIRHEVDLLPDLVDDITSEEERVHFFLNLVYITLQNDLPLDTVLDAMRKLLDTDSRLSVMTYVILARQLSIIFYSHPLRAKMELFLRKPLEDAFDEYVINYKSGFTIHQQHIAEILMAFMCELEYEPCVSLALNYLRDVRMSCENSTDKDGTCIDFPIPLRRGIFNTIMTKDNREDIDFLKSMTTRRNDGLKLQYAFSYQPYESKETHAEDENPIIMVIAHGKRGSTFGLSVNVIKYAHYFITENCKNSAAIAMQYIAKTLEYASLYGDDFIDDFMTQHNCTEMFSIIRKNDGEHACNMLKRRGQVRRDIYLSNEQILSTFLTDQS</sequence>
<feature type="domain" description="ERAP1-like C-terminal" evidence="12">
    <location>
        <begin position="641"/>
        <end position="831"/>
    </location>
</feature>
<name>A0A1I7RSE9_BURXY</name>
<protein>
    <recommendedName>
        <fullName evidence="10">Aminopeptidase</fullName>
        <ecNumber evidence="10">3.4.11.-</ecNumber>
    </recommendedName>
</protein>
<dbReference type="SUPFAM" id="SSF55486">
    <property type="entry name" value="Metalloproteases ('zincins'), catalytic domain"/>
    <property type="match status" value="1"/>
</dbReference>
<evidence type="ECO:0000256" key="8">
    <source>
        <dbReference type="PIRSR" id="PIRSR634016-3"/>
    </source>
</evidence>
<dbReference type="PANTHER" id="PTHR11533:SF299">
    <property type="entry name" value="AMINOPEPTIDASE"/>
    <property type="match status" value="1"/>
</dbReference>
<dbReference type="GO" id="GO:0016020">
    <property type="term" value="C:membrane"/>
    <property type="evidence" value="ECO:0007669"/>
    <property type="project" value="TreeGrafter"/>
</dbReference>
<keyword evidence="10" id="KW-0031">Aminopeptidase</keyword>
<dbReference type="Gene3D" id="1.10.390.10">
    <property type="entry name" value="Neutral Protease Domain 2"/>
    <property type="match status" value="1"/>
</dbReference>
<evidence type="ECO:0000313" key="18">
    <source>
        <dbReference type="WBParaSite" id="BXY_0365300.1"/>
    </source>
</evidence>
<keyword evidence="6 10" id="KW-0482">Metalloprotease</keyword>
<evidence type="ECO:0000256" key="1">
    <source>
        <dbReference type="ARBA" id="ARBA00010136"/>
    </source>
</evidence>
<evidence type="ECO:0000313" key="16">
    <source>
        <dbReference type="Proteomes" id="UP000095284"/>
    </source>
</evidence>
<feature type="transmembrane region" description="Helical" evidence="10">
    <location>
        <begin position="57"/>
        <end position="81"/>
    </location>
</feature>
<reference evidence="18" key="1">
    <citation type="submission" date="2016-11" db="UniProtKB">
        <authorList>
            <consortium name="WormBaseParasite"/>
        </authorList>
    </citation>
    <scope>IDENTIFICATION</scope>
</reference>
<dbReference type="PANTHER" id="PTHR11533">
    <property type="entry name" value="PROTEASE M1 ZINC METALLOPROTEASE"/>
    <property type="match status" value="1"/>
</dbReference>
<dbReference type="SMR" id="A0A1I7RSE9"/>
<dbReference type="GO" id="GO:0008270">
    <property type="term" value="F:zinc ion binding"/>
    <property type="evidence" value="ECO:0007669"/>
    <property type="project" value="UniProtKB-UniRule"/>
</dbReference>
<dbReference type="InterPro" id="IPR027268">
    <property type="entry name" value="Peptidase_M4/M1_CTD_sf"/>
</dbReference>
<accession>A0A1I7RSE9</accession>
<evidence type="ECO:0000313" key="17">
    <source>
        <dbReference type="Proteomes" id="UP000659654"/>
    </source>
</evidence>
<dbReference type="PRINTS" id="PR00756">
    <property type="entry name" value="ALADIPTASE"/>
</dbReference>
<dbReference type="InterPro" id="IPR001930">
    <property type="entry name" value="Peptidase_M1"/>
</dbReference>
<dbReference type="GO" id="GO:0006508">
    <property type="term" value="P:proteolysis"/>
    <property type="evidence" value="ECO:0007669"/>
    <property type="project" value="UniProtKB-KW"/>
</dbReference>
<gene>
    <name evidence="14" type="ORF">BXYJ_LOCUS11795</name>
</gene>
<evidence type="ECO:0000313" key="14">
    <source>
        <dbReference type="EMBL" id="CAD5231699.1"/>
    </source>
</evidence>
<feature type="binding site" evidence="8">
    <location>
        <position position="436"/>
    </location>
    <ligand>
        <name>Zn(2+)</name>
        <dbReference type="ChEBI" id="CHEBI:29105"/>
        <note>catalytic</note>
    </ligand>
</feature>
<evidence type="ECO:0000256" key="9">
    <source>
        <dbReference type="PIRSR" id="PIRSR634016-4"/>
    </source>
</evidence>
<dbReference type="InterPro" id="IPR014782">
    <property type="entry name" value="Peptidase_M1_dom"/>
</dbReference>
<keyword evidence="10" id="KW-1133">Transmembrane helix</keyword>
<evidence type="ECO:0000256" key="7">
    <source>
        <dbReference type="PIRSR" id="PIRSR634016-1"/>
    </source>
</evidence>
<dbReference type="GO" id="GO:0070006">
    <property type="term" value="F:metalloaminopeptidase activity"/>
    <property type="evidence" value="ECO:0007669"/>
    <property type="project" value="TreeGrafter"/>
</dbReference>
<dbReference type="GO" id="GO:0043171">
    <property type="term" value="P:peptide catabolic process"/>
    <property type="evidence" value="ECO:0007669"/>
    <property type="project" value="TreeGrafter"/>
</dbReference>
<keyword evidence="4 10" id="KW-0378">Hydrolase</keyword>
<organism evidence="16 18">
    <name type="scientific">Bursaphelenchus xylophilus</name>
    <name type="common">Pinewood nematode worm</name>
    <name type="synonym">Aphelenchoides xylophilus</name>
    <dbReference type="NCBI Taxonomy" id="6326"/>
    <lineage>
        <taxon>Eukaryota</taxon>
        <taxon>Metazoa</taxon>
        <taxon>Ecdysozoa</taxon>
        <taxon>Nematoda</taxon>
        <taxon>Chromadorea</taxon>
        <taxon>Rhabditida</taxon>
        <taxon>Tylenchina</taxon>
        <taxon>Tylenchomorpha</taxon>
        <taxon>Aphelenchoidea</taxon>
        <taxon>Aphelenchoididae</taxon>
        <taxon>Bursaphelenchus</taxon>
    </lineage>
</organism>
<feature type="domain" description="Peptidase M1 membrane alanine aminopeptidase" evidence="11">
    <location>
        <begin position="343"/>
        <end position="567"/>
    </location>
</feature>
<dbReference type="Gene3D" id="2.60.40.1730">
    <property type="entry name" value="tricorn interacting facor f3 domain"/>
    <property type="match status" value="1"/>
</dbReference>
<feature type="binding site" evidence="8">
    <location>
        <position position="413"/>
    </location>
    <ligand>
        <name>Zn(2+)</name>
        <dbReference type="ChEBI" id="CHEBI:29105"/>
        <note>catalytic</note>
    </ligand>
</feature>
<feature type="binding site" evidence="8">
    <location>
        <position position="417"/>
    </location>
    <ligand>
        <name>Zn(2+)</name>
        <dbReference type="ChEBI" id="CHEBI:29105"/>
        <note>catalytic</note>
    </ligand>
</feature>
<evidence type="ECO:0000256" key="6">
    <source>
        <dbReference type="ARBA" id="ARBA00023049"/>
    </source>
</evidence>
<dbReference type="GO" id="GO:0005737">
    <property type="term" value="C:cytoplasm"/>
    <property type="evidence" value="ECO:0007669"/>
    <property type="project" value="TreeGrafter"/>
</dbReference>
<dbReference type="CDD" id="cd09601">
    <property type="entry name" value="M1_APN-Q_like"/>
    <property type="match status" value="1"/>
</dbReference>
<dbReference type="eggNOG" id="KOG1046">
    <property type="taxonomic scope" value="Eukaryota"/>
</dbReference>
<evidence type="ECO:0000256" key="10">
    <source>
        <dbReference type="RuleBase" id="RU364040"/>
    </source>
</evidence>
<comment type="cofactor">
    <cofactor evidence="8 10">
        <name>Zn(2+)</name>
        <dbReference type="ChEBI" id="CHEBI:29105"/>
    </cofactor>
    <text evidence="8 10">Binds 1 zinc ion per subunit.</text>
</comment>
<dbReference type="InterPro" id="IPR024571">
    <property type="entry name" value="ERAP1-like_C_dom"/>
</dbReference>
<evidence type="ECO:0000313" key="15">
    <source>
        <dbReference type="EMBL" id="CAG9123002.1"/>
    </source>
</evidence>
<evidence type="ECO:0000256" key="2">
    <source>
        <dbReference type="ARBA" id="ARBA00022670"/>
    </source>
</evidence>
<evidence type="ECO:0000259" key="11">
    <source>
        <dbReference type="Pfam" id="PF01433"/>
    </source>
</evidence>
<evidence type="ECO:0000259" key="12">
    <source>
        <dbReference type="Pfam" id="PF11838"/>
    </source>
</evidence>
<keyword evidence="5 8" id="KW-0862">Zinc</keyword>
<comment type="similarity">
    <text evidence="1 10">Belongs to the peptidase M1 family.</text>
</comment>